<evidence type="ECO:0000313" key="9">
    <source>
        <dbReference type="EMBL" id="CAH9117033.1"/>
    </source>
</evidence>
<feature type="transmembrane region" description="Helical" evidence="8">
    <location>
        <begin position="110"/>
        <end position="126"/>
    </location>
</feature>
<feature type="transmembrane region" description="Helical" evidence="8">
    <location>
        <begin position="668"/>
        <end position="692"/>
    </location>
</feature>
<keyword evidence="10" id="KW-1185">Reference proteome</keyword>
<feature type="compositionally biased region" description="Low complexity" evidence="7">
    <location>
        <begin position="48"/>
        <end position="57"/>
    </location>
</feature>
<keyword evidence="6 8" id="KW-0472">Membrane</keyword>
<gene>
    <name evidence="9" type="ORF">CEURO_LOCUS21380</name>
</gene>
<dbReference type="GO" id="GO:0005886">
    <property type="term" value="C:plasma membrane"/>
    <property type="evidence" value="ECO:0007669"/>
    <property type="project" value="TreeGrafter"/>
</dbReference>
<evidence type="ECO:0000256" key="5">
    <source>
        <dbReference type="ARBA" id="ARBA00022989"/>
    </source>
</evidence>
<dbReference type="OrthoDB" id="627262at2759"/>
<dbReference type="GO" id="GO:0035673">
    <property type="term" value="F:oligopeptide transmembrane transporter activity"/>
    <property type="evidence" value="ECO:0007669"/>
    <property type="project" value="InterPro"/>
</dbReference>
<name>A0A9P0ZWT4_CUSEU</name>
<evidence type="ECO:0000256" key="1">
    <source>
        <dbReference type="ARBA" id="ARBA00004141"/>
    </source>
</evidence>
<keyword evidence="3" id="KW-0813">Transport</keyword>
<evidence type="ECO:0000256" key="4">
    <source>
        <dbReference type="ARBA" id="ARBA00022692"/>
    </source>
</evidence>
<evidence type="ECO:0008006" key="11">
    <source>
        <dbReference type="Google" id="ProtNLM"/>
    </source>
</evidence>
<evidence type="ECO:0000256" key="8">
    <source>
        <dbReference type="SAM" id="Phobius"/>
    </source>
</evidence>
<keyword evidence="4 8" id="KW-0812">Transmembrane</keyword>
<feature type="transmembrane region" description="Helical" evidence="8">
    <location>
        <begin position="359"/>
        <end position="383"/>
    </location>
</feature>
<evidence type="ECO:0000256" key="6">
    <source>
        <dbReference type="ARBA" id="ARBA00023136"/>
    </source>
</evidence>
<feature type="transmembrane region" description="Helical" evidence="8">
    <location>
        <begin position="78"/>
        <end position="98"/>
    </location>
</feature>
<dbReference type="PANTHER" id="PTHR31645:SF11">
    <property type="entry name" value="METAL-NICOTIANAMINE TRANSPORTER YSL1"/>
    <property type="match status" value="1"/>
</dbReference>
<feature type="transmembrane region" description="Helical" evidence="8">
    <location>
        <begin position="634"/>
        <end position="656"/>
    </location>
</feature>
<accession>A0A9P0ZWT4</accession>
<dbReference type="NCBIfam" id="TIGR00728">
    <property type="entry name" value="OPT_sfam"/>
    <property type="match status" value="1"/>
</dbReference>
<evidence type="ECO:0000256" key="2">
    <source>
        <dbReference type="ARBA" id="ARBA00010276"/>
    </source>
</evidence>
<feature type="region of interest" description="Disordered" evidence="7">
    <location>
        <begin position="16"/>
        <end position="71"/>
    </location>
</feature>
<dbReference type="GO" id="GO:0051980">
    <property type="term" value="F:iron-nicotianamine transmembrane transporter activity"/>
    <property type="evidence" value="ECO:0007669"/>
    <property type="project" value="TreeGrafter"/>
</dbReference>
<proteinExistence type="inferred from homology"/>
<feature type="transmembrane region" description="Helical" evidence="8">
    <location>
        <begin position="448"/>
        <end position="469"/>
    </location>
</feature>
<dbReference type="Pfam" id="PF03169">
    <property type="entry name" value="OPT"/>
    <property type="match status" value="1"/>
</dbReference>
<feature type="transmembrane region" description="Helical" evidence="8">
    <location>
        <begin position="319"/>
        <end position="339"/>
    </location>
</feature>
<feature type="transmembrane region" description="Helical" evidence="8">
    <location>
        <begin position="195"/>
        <end position="214"/>
    </location>
</feature>
<evidence type="ECO:0000256" key="7">
    <source>
        <dbReference type="SAM" id="MobiDB-lite"/>
    </source>
</evidence>
<dbReference type="GO" id="GO:0010039">
    <property type="term" value="P:response to iron ion"/>
    <property type="evidence" value="ECO:0007669"/>
    <property type="project" value="TreeGrafter"/>
</dbReference>
<dbReference type="Proteomes" id="UP001152484">
    <property type="component" value="Unassembled WGS sequence"/>
</dbReference>
<dbReference type="PANTHER" id="PTHR31645">
    <property type="entry name" value="OLIGOPEPTIDE TRANSPORTER YGL114W-RELATED"/>
    <property type="match status" value="1"/>
</dbReference>
<comment type="caution">
    <text evidence="9">The sequence shown here is derived from an EMBL/GenBank/DDBJ whole genome shotgun (WGS) entry which is preliminary data.</text>
</comment>
<comment type="subcellular location">
    <subcellularLocation>
        <location evidence="1">Membrane</location>
        <topology evidence="1">Multi-pass membrane protein</topology>
    </subcellularLocation>
</comment>
<feature type="transmembrane region" description="Helical" evidence="8">
    <location>
        <begin position="542"/>
        <end position="562"/>
    </location>
</feature>
<feature type="transmembrane region" description="Helical" evidence="8">
    <location>
        <begin position="294"/>
        <end position="312"/>
    </location>
</feature>
<protein>
    <recommendedName>
        <fullName evidence="11">Metal-nicotianamine transporter YSL1</fullName>
    </recommendedName>
</protein>
<feature type="transmembrane region" description="Helical" evidence="8">
    <location>
        <begin position="593"/>
        <end position="614"/>
    </location>
</feature>
<keyword evidence="5 8" id="KW-1133">Transmembrane helix</keyword>
<feature type="compositionally biased region" description="Acidic residues" evidence="7">
    <location>
        <begin position="33"/>
        <end position="47"/>
    </location>
</feature>
<evidence type="ECO:0000313" key="10">
    <source>
        <dbReference type="Proteomes" id="UP001152484"/>
    </source>
</evidence>
<feature type="transmembrane region" description="Helical" evidence="8">
    <location>
        <begin position="419"/>
        <end position="442"/>
    </location>
</feature>
<reference evidence="9" key="1">
    <citation type="submission" date="2022-07" db="EMBL/GenBank/DDBJ databases">
        <authorList>
            <person name="Macas J."/>
            <person name="Novak P."/>
            <person name="Neumann P."/>
        </authorList>
    </citation>
    <scope>NUCLEOTIDE SEQUENCE</scope>
</reference>
<comment type="similarity">
    <text evidence="2">Belongs to the YSL (TC 2.A.67.2) family.</text>
</comment>
<organism evidence="9 10">
    <name type="scientific">Cuscuta europaea</name>
    <name type="common">European dodder</name>
    <dbReference type="NCBI Taxonomy" id="41803"/>
    <lineage>
        <taxon>Eukaryota</taxon>
        <taxon>Viridiplantae</taxon>
        <taxon>Streptophyta</taxon>
        <taxon>Embryophyta</taxon>
        <taxon>Tracheophyta</taxon>
        <taxon>Spermatophyta</taxon>
        <taxon>Magnoliopsida</taxon>
        <taxon>eudicotyledons</taxon>
        <taxon>Gunneridae</taxon>
        <taxon>Pentapetalae</taxon>
        <taxon>asterids</taxon>
        <taxon>lamiids</taxon>
        <taxon>Solanales</taxon>
        <taxon>Convolvulaceae</taxon>
        <taxon>Cuscuteae</taxon>
        <taxon>Cuscuta</taxon>
        <taxon>Cuscuta subgen. Cuscuta</taxon>
    </lineage>
</organism>
<evidence type="ECO:0000256" key="3">
    <source>
        <dbReference type="ARBA" id="ARBA00022448"/>
    </source>
</evidence>
<dbReference type="AlphaFoldDB" id="A0A9P0ZWT4"/>
<feature type="transmembrane region" description="Helical" evidence="8">
    <location>
        <begin position="146"/>
        <end position="168"/>
    </location>
</feature>
<dbReference type="EMBL" id="CAMAPE010000073">
    <property type="protein sequence ID" value="CAH9117033.1"/>
    <property type="molecule type" value="Genomic_DNA"/>
</dbReference>
<dbReference type="GO" id="GO:0048316">
    <property type="term" value="P:seed development"/>
    <property type="evidence" value="ECO:0007669"/>
    <property type="project" value="TreeGrafter"/>
</dbReference>
<dbReference type="InterPro" id="IPR004813">
    <property type="entry name" value="OPT"/>
</dbReference>
<dbReference type="InterPro" id="IPR045035">
    <property type="entry name" value="YSL-like"/>
</dbReference>
<sequence length="705" mass="77258">MISEVQLKVINKKLPVILSPTEEDEKPNKAEHEDEDEDEDEGEEDDSPSSSASALSPPWQPCENIPSHVPTPPWNKQITVRGVIASAVIGSIFSVIAMKLDLTTGITPNFNISAALLAFIFIRTWTKLLRRLGVSSTPFTRQENTMIQTCAVACYSIAIGGGLGSYLLGMDKKTYELAGVGTEGNNPSSYKKLEMGWMTGYELVVCFIGLFVLIPLRKILIIDYKLTFPTGMATAVLINGFHAKSDKMGRKQVKGFLKFFSYSFVWAFFQWFYTGKGDCGFSQFPTFGLNAWKHTFFFDFSLTYVGTGMICPHIVNLSLLLGAVISWGVLWPIVARLKGDWFPANIPETSMKSLNGYKVFISISLLLGDGLYNFVKILCFTLFSILQRFKRRNVVLRPDCSTGSGDELRKDELFIRESIPMWVGGVGYLSLAIVAVVAIPMIFPEVKWYWIIIAYAFAPSLAFCNAYGAGLTDINMAYNYGKLGLFMMAALAGKQHGGVLAGLAGCGIVKSLANVSCNLMIDLKTGHLTLTSPRAMLVSQGIGTLIGCVVAPLSFFLFYNAFDIGNPNGEFKAPYALIYRNMAVLSVEGFSALPAHCLQLCYGFFGFAVLVNLIKDLSPRGVGRWMPLPMAMAVPFLIGGYFAIDMCIGSAVVFVWHKLNAKKAEVMVPAVASGMICGEGMWILPASILALAKISPPICMKFFSS</sequence>
<feature type="transmembrane region" description="Helical" evidence="8">
    <location>
        <begin position="255"/>
        <end position="274"/>
    </location>
</feature>